<dbReference type="Pfam" id="PF01243">
    <property type="entry name" value="PNPOx_N"/>
    <property type="match status" value="1"/>
</dbReference>
<sequence length="149" mass="16378">MTEPRSTARRVADTRHRLETDVDLWVATADPATGEPFLVPLSFLWDGETLLLSTPASSRTARNLLATGRARLGVGATRDVVLVDADVEVVDALPTDVGDAFATATGFDPRTLTGYAWFRARPRTVQAWREADELEGRTVLRDGRWVLEA</sequence>
<dbReference type="EMBL" id="CP002666">
    <property type="protein sequence ID" value="AEE44493.1"/>
    <property type="molecule type" value="Genomic_DNA"/>
</dbReference>
<dbReference type="InterPro" id="IPR012349">
    <property type="entry name" value="Split_barrel_FMN-bd"/>
</dbReference>
<dbReference type="HOGENOM" id="CLU_1747534_0_0_11"/>
<gene>
    <name evidence="2" type="ordered locus">Celf_0348</name>
</gene>
<dbReference type="Proteomes" id="UP000008460">
    <property type="component" value="Chromosome"/>
</dbReference>
<accession>F4H6Y4</accession>
<dbReference type="KEGG" id="cfi:Celf_0348"/>
<dbReference type="SUPFAM" id="SSF50475">
    <property type="entry name" value="FMN-binding split barrel"/>
    <property type="match status" value="1"/>
</dbReference>
<evidence type="ECO:0000259" key="1">
    <source>
        <dbReference type="Pfam" id="PF01243"/>
    </source>
</evidence>
<proteinExistence type="predicted"/>
<feature type="domain" description="Pyridoxamine 5'-phosphate oxidase N-terminal" evidence="1">
    <location>
        <begin position="24"/>
        <end position="128"/>
    </location>
</feature>
<dbReference type="eggNOG" id="COG3576">
    <property type="taxonomic scope" value="Bacteria"/>
</dbReference>
<dbReference type="RefSeq" id="WP_013769522.1">
    <property type="nucleotide sequence ID" value="NC_015514.1"/>
</dbReference>
<dbReference type="AlphaFoldDB" id="F4H6Y4"/>
<dbReference type="STRING" id="590998.Celf_0348"/>
<protein>
    <submittedName>
        <fullName evidence="2">Pyridoxamine 5'-phosphate oxidase-related FMN-binding protein</fullName>
    </submittedName>
</protein>
<evidence type="ECO:0000313" key="3">
    <source>
        <dbReference type="Proteomes" id="UP000008460"/>
    </source>
</evidence>
<organism evidence="2 3">
    <name type="scientific">Cellulomonas fimi (strain ATCC 484 / DSM 20113 / JCM 1341 / CCUG 24087 / LMG 16345 / NBRC 15513 / NCIMB 8980 / NCTC 7547 / NRS-133)</name>
    <dbReference type="NCBI Taxonomy" id="590998"/>
    <lineage>
        <taxon>Bacteria</taxon>
        <taxon>Bacillati</taxon>
        <taxon>Actinomycetota</taxon>
        <taxon>Actinomycetes</taxon>
        <taxon>Micrococcales</taxon>
        <taxon>Cellulomonadaceae</taxon>
        <taxon>Cellulomonas</taxon>
    </lineage>
</organism>
<dbReference type="Gene3D" id="2.30.110.10">
    <property type="entry name" value="Electron Transport, Fmn-binding Protein, Chain A"/>
    <property type="match status" value="1"/>
</dbReference>
<dbReference type="InterPro" id="IPR011576">
    <property type="entry name" value="Pyridox_Oxase_N"/>
</dbReference>
<reference evidence="2 3" key="1">
    <citation type="submission" date="2011-04" db="EMBL/GenBank/DDBJ databases">
        <title>Complete sequence of Cellulomonas fimi ATCC 484.</title>
        <authorList>
            <consortium name="US DOE Joint Genome Institute"/>
            <person name="Lucas S."/>
            <person name="Han J."/>
            <person name="Lapidus A."/>
            <person name="Cheng J.-F."/>
            <person name="Goodwin L."/>
            <person name="Pitluck S."/>
            <person name="Peters L."/>
            <person name="Chertkov O."/>
            <person name="Detter J.C."/>
            <person name="Han C."/>
            <person name="Tapia R."/>
            <person name="Land M."/>
            <person name="Hauser L."/>
            <person name="Kyrpides N."/>
            <person name="Ivanova N."/>
            <person name="Ovchinnikova G."/>
            <person name="Pagani I."/>
            <person name="Mead D."/>
            <person name="Brumm P."/>
            <person name="Woyke T."/>
        </authorList>
    </citation>
    <scope>NUCLEOTIDE SEQUENCE [LARGE SCALE GENOMIC DNA]</scope>
    <source>
        <strain evidence="3">ATCC 484 / DSM 20113 / JCM 1341 / NBRC 15513 / NCIMB 8980 / NCTC 7547</strain>
    </source>
</reference>
<keyword evidence="3" id="KW-1185">Reference proteome</keyword>
<name>F4H6Y4_CELFA</name>
<evidence type="ECO:0000313" key="2">
    <source>
        <dbReference type="EMBL" id="AEE44493.1"/>
    </source>
</evidence>